<accession>A0A699JJ38</accession>
<dbReference type="SUPFAM" id="SSF57756">
    <property type="entry name" value="Retrovirus zinc finger-like domains"/>
    <property type="match status" value="1"/>
</dbReference>
<dbReference type="InterPro" id="IPR032567">
    <property type="entry name" value="RTL1-rel"/>
</dbReference>
<dbReference type="InterPro" id="IPR000477">
    <property type="entry name" value="RT_dom"/>
</dbReference>
<dbReference type="InterPro" id="IPR043128">
    <property type="entry name" value="Rev_trsase/Diguanyl_cyclase"/>
</dbReference>
<gene>
    <name evidence="3" type="ORF">Tci_612009</name>
</gene>
<keyword evidence="3" id="KW-0695">RNA-directed DNA polymerase</keyword>
<evidence type="ECO:0000259" key="2">
    <source>
        <dbReference type="PROSITE" id="PS50158"/>
    </source>
</evidence>
<dbReference type="CDD" id="cd01647">
    <property type="entry name" value="RT_LTR"/>
    <property type="match status" value="1"/>
</dbReference>
<keyword evidence="3" id="KW-0808">Transferase</keyword>
<keyword evidence="1" id="KW-0862">Zinc</keyword>
<evidence type="ECO:0000256" key="1">
    <source>
        <dbReference type="PROSITE-ProRule" id="PRU00047"/>
    </source>
</evidence>
<comment type="caution">
    <text evidence="3">The sequence shown here is derived from an EMBL/GenBank/DDBJ whole genome shotgun (WGS) entry which is preliminary data.</text>
</comment>
<dbReference type="Pfam" id="PF00078">
    <property type="entry name" value="RVT_1"/>
    <property type="match status" value="1"/>
</dbReference>
<dbReference type="PANTHER" id="PTHR15503:SF45">
    <property type="entry name" value="RNA-DIRECTED DNA POLYMERASE HOMOLOG"/>
    <property type="match status" value="1"/>
</dbReference>
<dbReference type="Pfam" id="PF00098">
    <property type="entry name" value="zf-CCHC"/>
    <property type="match status" value="1"/>
</dbReference>
<dbReference type="Gene3D" id="3.10.10.10">
    <property type="entry name" value="HIV Type 1 Reverse Transcriptase, subunit A, domain 1"/>
    <property type="match status" value="1"/>
</dbReference>
<protein>
    <submittedName>
        <fullName evidence="3">Putative reverse transcriptase domain-containing protein</fullName>
    </submittedName>
</protein>
<dbReference type="InterPro" id="IPR036875">
    <property type="entry name" value="Znf_CCHC_sf"/>
</dbReference>
<dbReference type="SUPFAM" id="SSF56672">
    <property type="entry name" value="DNA/RNA polymerases"/>
    <property type="match status" value="1"/>
</dbReference>
<dbReference type="CDD" id="cd00303">
    <property type="entry name" value="retropepsin_like"/>
    <property type="match status" value="1"/>
</dbReference>
<dbReference type="SUPFAM" id="SSF50630">
    <property type="entry name" value="Acid proteases"/>
    <property type="match status" value="1"/>
</dbReference>
<keyword evidence="3" id="KW-0548">Nucleotidyltransferase</keyword>
<dbReference type="InterPro" id="IPR043502">
    <property type="entry name" value="DNA/RNA_pol_sf"/>
</dbReference>
<dbReference type="GO" id="GO:0003964">
    <property type="term" value="F:RNA-directed DNA polymerase activity"/>
    <property type="evidence" value="ECO:0007669"/>
    <property type="project" value="UniProtKB-KW"/>
</dbReference>
<dbReference type="Pfam" id="PF08284">
    <property type="entry name" value="RVP_2"/>
    <property type="match status" value="1"/>
</dbReference>
<evidence type="ECO:0000313" key="3">
    <source>
        <dbReference type="EMBL" id="GFA40037.1"/>
    </source>
</evidence>
<dbReference type="SMART" id="SM00343">
    <property type="entry name" value="ZnF_C2HC"/>
    <property type="match status" value="2"/>
</dbReference>
<sequence length="525" mass="59077">MIDQGVTAALAARDALRSTNGDDSHNSGTGVRRTERATRECTYTDFLKCQPLHFKGTEGVASLSQWFERMESIFHISNCTVENQVKFATCTFHSVALTWWNTHVKIVGHDVAYASGEKKKYGRSKPLCAKCNYHHDGPCAPKCHNCNKVGHFARDCRNTENTNNANNQRGTGLGQKPTCYECGVQRHFKRECPKLKNNNNHGNQGERNNAPARIYTVGHAGTDPDANVVTSTFLLNNRYASVLFNTGVDKSFVSTTFSTQINITPSTLDHCYDVEIVDGRIIRLNTILRGCTLNLLNHPFNINLMPVELGSFDAIICMDWLAKYQAVIACVEKIVRIPWGNESLIIHGDGSNQGNATRLNIISCTKTEKYMMKGFPIFLVFPEDLSGLPPTRPVEFQIDLVHGAAPVARAPYRLAPSEMKELAEQLKELSDKGFIRLSSSPWGALVLFVKNKDGSFQMCIDYRELNKLTIKNCYPLPRIDDLFDQLQGSSIYSKIDLRSSYHQLRVREEDVPKTTFKTRYGHYEF</sequence>
<keyword evidence="1" id="KW-0863">Zinc-finger</keyword>
<name>A0A699JJ38_TANCI</name>
<feature type="domain" description="CCHC-type" evidence="2">
    <location>
        <begin position="142"/>
        <end position="158"/>
    </location>
</feature>
<dbReference type="AlphaFoldDB" id="A0A699JJ38"/>
<dbReference type="EMBL" id="BKCJ010417483">
    <property type="protein sequence ID" value="GFA40037.1"/>
    <property type="molecule type" value="Genomic_DNA"/>
</dbReference>
<dbReference type="PANTHER" id="PTHR15503">
    <property type="entry name" value="LDOC1 RELATED"/>
    <property type="match status" value="1"/>
</dbReference>
<reference evidence="3" key="1">
    <citation type="journal article" date="2019" name="Sci. Rep.">
        <title>Draft genome of Tanacetum cinerariifolium, the natural source of mosquito coil.</title>
        <authorList>
            <person name="Yamashiro T."/>
            <person name="Shiraishi A."/>
            <person name="Satake H."/>
            <person name="Nakayama K."/>
        </authorList>
    </citation>
    <scope>NUCLEOTIDE SEQUENCE</scope>
</reference>
<dbReference type="Gene3D" id="2.40.70.10">
    <property type="entry name" value="Acid Proteases"/>
    <property type="match status" value="1"/>
</dbReference>
<dbReference type="Gene3D" id="4.10.60.10">
    <property type="entry name" value="Zinc finger, CCHC-type"/>
    <property type="match status" value="1"/>
</dbReference>
<feature type="domain" description="CCHC-type" evidence="2">
    <location>
        <begin position="179"/>
        <end position="194"/>
    </location>
</feature>
<dbReference type="InterPro" id="IPR021109">
    <property type="entry name" value="Peptidase_aspartic_dom_sf"/>
</dbReference>
<dbReference type="GO" id="GO:0008270">
    <property type="term" value="F:zinc ion binding"/>
    <property type="evidence" value="ECO:0007669"/>
    <property type="project" value="UniProtKB-KW"/>
</dbReference>
<proteinExistence type="predicted"/>
<dbReference type="PROSITE" id="PS50158">
    <property type="entry name" value="ZF_CCHC"/>
    <property type="match status" value="2"/>
</dbReference>
<dbReference type="InterPro" id="IPR001878">
    <property type="entry name" value="Znf_CCHC"/>
</dbReference>
<organism evidence="3">
    <name type="scientific">Tanacetum cinerariifolium</name>
    <name type="common">Dalmatian daisy</name>
    <name type="synonym">Chrysanthemum cinerariifolium</name>
    <dbReference type="NCBI Taxonomy" id="118510"/>
    <lineage>
        <taxon>Eukaryota</taxon>
        <taxon>Viridiplantae</taxon>
        <taxon>Streptophyta</taxon>
        <taxon>Embryophyta</taxon>
        <taxon>Tracheophyta</taxon>
        <taxon>Spermatophyta</taxon>
        <taxon>Magnoliopsida</taxon>
        <taxon>eudicotyledons</taxon>
        <taxon>Gunneridae</taxon>
        <taxon>Pentapetalae</taxon>
        <taxon>asterids</taxon>
        <taxon>campanulids</taxon>
        <taxon>Asterales</taxon>
        <taxon>Asteraceae</taxon>
        <taxon>Asteroideae</taxon>
        <taxon>Anthemideae</taxon>
        <taxon>Anthemidinae</taxon>
        <taxon>Tanacetum</taxon>
    </lineage>
</organism>
<dbReference type="GO" id="GO:0003676">
    <property type="term" value="F:nucleic acid binding"/>
    <property type="evidence" value="ECO:0007669"/>
    <property type="project" value="InterPro"/>
</dbReference>
<keyword evidence="1" id="KW-0479">Metal-binding</keyword>
<dbReference type="Gene3D" id="3.30.70.270">
    <property type="match status" value="1"/>
</dbReference>